<evidence type="ECO:0000256" key="9">
    <source>
        <dbReference type="ARBA" id="ARBA00039086"/>
    </source>
</evidence>
<evidence type="ECO:0000256" key="11">
    <source>
        <dbReference type="ARBA" id="ARBA00041912"/>
    </source>
</evidence>
<dbReference type="Pfam" id="PF01187">
    <property type="entry name" value="MIF"/>
    <property type="match status" value="1"/>
</dbReference>
<comment type="catalytic activity">
    <reaction evidence="7">
        <text>L-dopachrome = 5,6-dihydroxyindole-2-carboxylate</text>
        <dbReference type="Rhea" id="RHEA:13041"/>
        <dbReference type="ChEBI" id="CHEBI:16875"/>
        <dbReference type="ChEBI" id="CHEBI:57509"/>
        <dbReference type="EC" id="5.3.3.12"/>
    </reaction>
</comment>
<dbReference type="GeneID" id="119719945"/>
<dbReference type="EC" id="5.3.3.12" evidence="8"/>
<dbReference type="GO" id="GO:0005615">
    <property type="term" value="C:extracellular space"/>
    <property type="evidence" value="ECO:0007669"/>
    <property type="project" value="UniProtKB-KW"/>
</dbReference>
<dbReference type="GO" id="GO:0050178">
    <property type="term" value="F:phenylpyruvate tautomerase activity"/>
    <property type="evidence" value="ECO:0007669"/>
    <property type="project" value="UniProtKB-EC"/>
</dbReference>
<protein>
    <recommendedName>
        <fullName evidence="12">L-dopachrome isomerase</fullName>
        <ecNumber evidence="9">5.3.2.1</ecNumber>
        <ecNumber evidence="8">5.3.3.12</ecNumber>
    </recommendedName>
    <alternativeName>
        <fullName evidence="10">L-dopachrome tautomerase</fullName>
    </alternativeName>
    <alternativeName>
        <fullName evidence="11">Phenylpyruvate tautomerase</fullName>
    </alternativeName>
</protein>
<dbReference type="OrthoDB" id="255819at2759"/>
<accession>A0A913Z114</accession>
<name>A0A913Z114_PATMI</name>
<evidence type="ECO:0000256" key="3">
    <source>
        <dbReference type="ARBA" id="ARBA00022514"/>
    </source>
</evidence>
<dbReference type="Gene3D" id="3.30.429.10">
    <property type="entry name" value="Macrophage Migration Inhibitory Factor"/>
    <property type="match status" value="1"/>
</dbReference>
<dbReference type="GO" id="GO:0004167">
    <property type="term" value="F:dopachrome isomerase activity"/>
    <property type="evidence" value="ECO:0007669"/>
    <property type="project" value="UniProtKB-EC"/>
</dbReference>
<evidence type="ECO:0000256" key="12">
    <source>
        <dbReference type="ARBA" id="ARBA00042730"/>
    </source>
</evidence>
<keyword evidence="3" id="KW-0202">Cytokine</keyword>
<keyword evidence="5" id="KW-0413">Isomerase</keyword>
<evidence type="ECO:0000256" key="2">
    <source>
        <dbReference type="ARBA" id="ARBA00005851"/>
    </source>
</evidence>
<sequence length="142" mass="15673">MPVLEIHTSLSADVFASDFHVKLVEVAASIFNRPQNVMVVALSTDERLYAGAEGSDPVFLLRVSNADAFQDVDENRKIIKAFSDFLTEKMAVPENSIRIILVSCPSTCIGLKGVLLADVIQERQKARETEQEQEKADNPNPV</sequence>
<comment type="catalytic activity">
    <reaction evidence="6">
        <text>3-phenylpyruvate = enol-phenylpyruvate</text>
        <dbReference type="Rhea" id="RHEA:17097"/>
        <dbReference type="ChEBI" id="CHEBI:16815"/>
        <dbReference type="ChEBI" id="CHEBI:18005"/>
        <dbReference type="EC" id="5.3.2.1"/>
    </reaction>
</comment>
<evidence type="ECO:0000256" key="5">
    <source>
        <dbReference type="ARBA" id="ARBA00023235"/>
    </source>
</evidence>
<dbReference type="GO" id="GO:0005125">
    <property type="term" value="F:cytokine activity"/>
    <property type="evidence" value="ECO:0007669"/>
    <property type="project" value="UniProtKB-KW"/>
</dbReference>
<dbReference type="EnsemblMetazoa" id="XM_038189429.1">
    <property type="protein sequence ID" value="XP_038045357.1"/>
    <property type="gene ID" value="LOC119719945"/>
</dbReference>
<evidence type="ECO:0000256" key="10">
    <source>
        <dbReference type="ARBA" id="ARBA00041631"/>
    </source>
</evidence>
<comment type="subcellular location">
    <subcellularLocation>
        <location evidence="1">Secreted</location>
    </subcellularLocation>
</comment>
<keyword evidence="4" id="KW-0964">Secreted</keyword>
<organism evidence="13 14">
    <name type="scientific">Patiria miniata</name>
    <name type="common">Bat star</name>
    <name type="synonym">Asterina miniata</name>
    <dbReference type="NCBI Taxonomy" id="46514"/>
    <lineage>
        <taxon>Eukaryota</taxon>
        <taxon>Metazoa</taxon>
        <taxon>Echinodermata</taxon>
        <taxon>Eleutherozoa</taxon>
        <taxon>Asterozoa</taxon>
        <taxon>Asteroidea</taxon>
        <taxon>Valvatacea</taxon>
        <taxon>Valvatida</taxon>
        <taxon>Asterinidae</taxon>
        <taxon>Patiria</taxon>
    </lineage>
</organism>
<evidence type="ECO:0000313" key="13">
    <source>
        <dbReference type="EnsemblMetazoa" id="XP_038045357.1"/>
    </source>
</evidence>
<evidence type="ECO:0000313" key="14">
    <source>
        <dbReference type="Proteomes" id="UP000887568"/>
    </source>
</evidence>
<evidence type="ECO:0000256" key="1">
    <source>
        <dbReference type="ARBA" id="ARBA00004613"/>
    </source>
</evidence>
<proteinExistence type="inferred from homology"/>
<dbReference type="EC" id="5.3.2.1" evidence="9"/>
<dbReference type="InterPro" id="IPR001398">
    <property type="entry name" value="Macrophage_inhib_fac"/>
</dbReference>
<keyword evidence="14" id="KW-1185">Reference proteome</keyword>
<evidence type="ECO:0000256" key="7">
    <source>
        <dbReference type="ARBA" id="ARBA00036823"/>
    </source>
</evidence>
<comment type="similarity">
    <text evidence="2">Belongs to the MIF family.</text>
</comment>
<evidence type="ECO:0000256" key="6">
    <source>
        <dbReference type="ARBA" id="ARBA00036735"/>
    </source>
</evidence>
<dbReference type="Proteomes" id="UP000887568">
    <property type="component" value="Unplaced"/>
</dbReference>
<dbReference type="SUPFAM" id="SSF55331">
    <property type="entry name" value="Tautomerase/MIF"/>
    <property type="match status" value="1"/>
</dbReference>
<dbReference type="PANTHER" id="PTHR11954:SF6">
    <property type="entry name" value="MACROPHAGE MIGRATION INHIBITORY FACTOR"/>
    <property type="match status" value="1"/>
</dbReference>
<dbReference type="OMA" id="MIQIYNA"/>
<evidence type="ECO:0000256" key="4">
    <source>
        <dbReference type="ARBA" id="ARBA00022525"/>
    </source>
</evidence>
<dbReference type="RefSeq" id="XP_038045357.1">
    <property type="nucleotide sequence ID" value="XM_038189429.1"/>
</dbReference>
<dbReference type="PANTHER" id="PTHR11954">
    <property type="entry name" value="D-DOPACHROME DECARBOXYLASE"/>
    <property type="match status" value="1"/>
</dbReference>
<reference evidence="13" key="1">
    <citation type="submission" date="2022-11" db="UniProtKB">
        <authorList>
            <consortium name="EnsemblMetazoa"/>
        </authorList>
    </citation>
    <scope>IDENTIFICATION</scope>
</reference>
<dbReference type="InterPro" id="IPR014347">
    <property type="entry name" value="Tautomerase/MIF_sf"/>
</dbReference>
<dbReference type="AlphaFoldDB" id="A0A913Z114"/>
<evidence type="ECO:0000256" key="8">
    <source>
        <dbReference type="ARBA" id="ARBA00038932"/>
    </source>
</evidence>